<dbReference type="GO" id="GO:0006338">
    <property type="term" value="P:chromatin remodeling"/>
    <property type="evidence" value="ECO:0007669"/>
    <property type="project" value="UniProtKB-ARBA"/>
</dbReference>
<feature type="compositionally biased region" description="Low complexity" evidence="3">
    <location>
        <begin position="124"/>
        <end position="139"/>
    </location>
</feature>
<gene>
    <name evidence="5" type="ORF">EWM64_g359</name>
</gene>
<dbReference type="OrthoDB" id="433924at2759"/>
<evidence type="ECO:0000256" key="1">
    <source>
        <dbReference type="ARBA" id="ARBA00004123"/>
    </source>
</evidence>
<evidence type="ECO:0000313" key="5">
    <source>
        <dbReference type="EMBL" id="TFY83655.1"/>
    </source>
</evidence>
<dbReference type="EMBL" id="SFCI01000017">
    <property type="protein sequence ID" value="TFY83655.1"/>
    <property type="molecule type" value="Genomic_DNA"/>
</dbReference>
<name>A0A4Z0AAA3_9AGAM</name>
<evidence type="ECO:0000256" key="2">
    <source>
        <dbReference type="ARBA" id="ARBA00023242"/>
    </source>
</evidence>
<dbReference type="SMART" id="SM00300">
    <property type="entry name" value="ChSh"/>
    <property type="match status" value="1"/>
</dbReference>
<dbReference type="SMART" id="SM00298">
    <property type="entry name" value="CHROMO"/>
    <property type="match status" value="1"/>
</dbReference>
<keyword evidence="2" id="KW-0539">Nucleus</keyword>
<evidence type="ECO:0000313" key="6">
    <source>
        <dbReference type="Proteomes" id="UP000298061"/>
    </source>
</evidence>
<feature type="compositionally biased region" description="Acidic residues" evidence="3">
    <location>
        <begin position="32"/>
        <end position="51"/>
    </location>
</feature>
<accession>A0A4Z0AAA3</accession>
<comment type="subcellular location">
    <subcellularLocation>
        <location evidence="1">Nucleus</location>
    </subcellularLocation>
</comment>
<feature type="domain" description="Chromo" evidence="4">
    <location>
        <begin position="51"/>
        <end position="113"/>
    </location>
</feature>
<dbReference type="Pfam" id="PF01393">
    <property type="entry name" value="Chromo_shadow"/>
    <property type="match status" value="1"/>
</dbReference>
<dbReference type="PROSITE" id="PS50013">
    <property type="entry name" value="CHROMO_2"/>
    <property type="match status" value="1"/>
</dbReference>
<organism evidence="5 6">
    <name type="scientific">Hericium alpestre</name>
    <dbReference type="NCBI Taxonomy" id="135208"/>
    <lineage>
        <taxon>Eukaryota</taxon>
        <taxon>Fungi</taxon>
        <taxon>Dikarya</taxon>
        <taxon>Basidiomycota</taxon>
        <taxon>Agaricomycotina</taxon>
        <taxon>Agaricomycetes</taxon>
        <taxon>Russulales</taxon>
        <taxon>Hericiaceae</taxon>
        <taxon>Hericium</taxon>
    </lineage>
</organism>
<dbReference type="Gene3D" id="2.40.50.40">
    <property type="match status" value="2"/>
</dbReference>
<dbReference type="InterPro" id="IPR023780">
    <property type="entry name" value="Chromo_domain"/>
</dbReference>
<dbReference type="InterPro" id="IPR051219">
    <property type="entry name" value="Heterochromatin_chromo-domain"/>
</dbReference>
<comment type="caution">
    <text evidence="5">The sequence shown here is derived from an EMBL/GenBank/DDBJ whole genome shotgun (WGS) entry which is preliminary data.</text>
</comment>
<dbReference type="PANTHER" id="PTHR22812">
    <property type="entry name" value="CHROMOBOX PROTEIN"/>
    <property type="match status" value="1"/>
</dbReference>
<keyword evidence="6" id="KW-1185">Reference proteome</keyword>
<dbReference type="Pfam" id="PF00385">
    <property type="entry name" value="Chromo"/>
    <property type="match status" value="1"/>
</dbReference>
<feature type="compositionally biased region" description="Basic residues" evidence="3">
    <location>
        <begin position="140"/>
        <end position="150"/>
    </location>
</feature>
<dbReference type="InterPro" id="IPR016197">
    <property type="entry name" value="Chromo-like_dom_sf"/>
</dbReference>
<dbReference type="STRING" id="135208.A0A4Z0AAA3"/>
<dbReference type="SUPFAM" id="SSF54160">
    <property type="entry name" value="Chromo domain-like"/>
    <property type="match status" value="2"/>
</dbReference>
<evidence type="ECO:0000259" key="4">
    <source>
        <dbReference type="PROSITE" id="PS50013"/>
    </source>
</evidence>
<sequence length="282" mass="31066">MVRAHSGSESEMETEGKQAKASKRQSSTEADAPPETDNAEGSNEETSEPEYEIEAILDSKRGVFGKGSAGYLVKWKGFGDEENSWVSEEDASNAKDLIDEFWARHAKQKKTARVSEAKPAKGRPPSAKAESPAVEAAPAVKKRGRGRPSKTKPETDEEEEAVPAKKKSRPSNGTAAKGRTAEASPEEDESETAVPEVTVHPSKSKKYKDVANWERFVEKIDTVERSGEDELLVYFRMKDIADPCVEVSDVAAKHFPQTLIRFYESNLRWKSTDGGAEAMDEE</sequence>
<protein>
    <recommendedName>
        <fullName evidence="4">Chromo domain-containing protein</fullName>
    </recommendedName>
</protein>
<dbReference type="AlphaFoldDB" id="A0A4Z0AAA3"/>
<dbReference type="InterPro" id="IPR008251">
    <property type="entry name" value="Chromo_shadow_dom"/>
</dbReference>
<dbReference type="InterPro" id="IPR000953">
    <property type="entry name" value="Chromo/chromo_shadow_dom"/>
</dbReference>
<feature type="region of interest" description="Disordered" evidence="3">
    <location>
        <begin position="106"/>
        <end position="204"/>
    </location>
</feature>
<dbReference type="GO" id="GO:0005634">
    <property type="term" value="C:nucleus"/>
    <property type="evidence" value="ECO:0007669"/>
    <property type="project" value="UniProtKB-SubCell"/>
</dbReference>
<feature type="region of interest" description="Disordered" evidence="3">
    <location>
        <begin position="1"/>
        <end position="51"/>
    </location>
</feature>
<reference evidence="5 6" key="1">
    <citation type="submission" date="2019-02" db="EMBL/GenBank/DDBJ databases">
        <title>Genome sequencing of the rare red list fungi Hericium alpestre (H. flagellum).</title>
        <authorList>
            <person name="Buettner E."/>
            <person name="Kellner H."/>
        </authorList>
    </citation>
    <scope>NUCLEOTIDE SEQUENCE [LARGE SCALE GENOMIC DNA]</scope>
    <source>
        <strain evidence="5 6">DSM 108284</strain>
    </source>
</reference>
<dbReference type="Proteomes" id="UP000298061">
    <property type="component" value="Unassembled WGS sequence"/>
</dbReference>
<proteinExistence type="predicted"/>
<evidence type="ECO:0000256" key="3">
    <source>
        <dbReference type="SAM" id="MobiDB-lite"/>
    </source>
</evidence>